<keyword evidence="9" id="KW-1133">Transmembrane helix</keyword>
<evidence type="ECO:0000313" key="13">
    <source>
        <dbReference type="Proteomes" id="UP000799302"/>
    </source>
</evidence>
<sequence length="231" mass="23282">MAPVSRLAASLALAALFVAQSSAHFILNYPPNVGFDEDKEPTGPCGGFTADFSNTTDFHVGGSSILLTSAHPTITFLYRATTDQTAMGSWQNLLNPVQVNGLGFNCNPLVPAPANFSGKTGLIQVIADSPDGILYQCAAVKFVDGAGPTGGSNGCTNATGVTMSYVTDSKLNVGSNSSSVSGSASSTTPSAAASSTKSSAGTTVVPMTYGAVGTVAWIMAIAVGTGAMRLL</sequence>
<evidence type="ECO:0000259" key="11">
    <source>
        <dbReference type="Pfam" id="PF20238"/>
    </source>
</evidence>
<comment type="subcellular location">
    <subcellularLocation>
        <location evidence="1">Cell membrane</location>
        <topology evidence="1">Lipid-anchor</topology>
        <topology evidence="1">GPI-anchor</topology>
    </subcellularLocation>
</comment>
<dbReference type="Proteomes" id="UP000799302">
    <property type="component" value="Unassembled WGS sequence"/>
</dbReference>
<evidence type="ECO:0000256" key="4">
    <source>
        <dbReference type="ARBA" id="ARBA00022729"/>
    </source>
</evidence>
<evidence type="ECO:0000256" key="5">
    <source>
        <dbReference type="ARBA" id="ARBA00023136"/>
    </source>
</evidence>
<protein>
    <recommendedName>
        <fullName evidence="11">Copper acquisition factor BIM1-like domain-containing protein</fullName>
    </recommendedName>
</protein>
<dbReference type="GO" id="GO:0098552">
    <property type="term" value="C:side of membrane"/>
    <property type="evidence" value="ECO:0007669"/>
    <property type="project" value="UniProtKB-KW"/>
</dbReference>
<evidence type="ECO:0000256" key="10">
    <source>
        <dbReference type="SAM" id="SignalP"/>
    </source>
</evidence>
<dbReference type="Pfam" id="PF20238">
    <property type="entry name" value="BIM1-like_dom"/>
    <property type="match status" value="1"/>
</dbReference>
<proteinExistence type="predicted"/>
<evidence type="ECO:0000256" key="8">
    <source>
        <dbReference type="SAM" id="MobiDB-lite"/>
    </source>
</evidence>
<dbReference type="EMBL" id="MU004236">
    <property type="protein sequence ID" value="KAF2668643.1"/>
    <property type="molecule type" value="Genomic_DNA"/>
</dbReference>
<name>A0A6A6UBE0_9PEZI</name>
<evidence type="ECO:0000256" key="6">
    <source>
        <dbReference type="ARBA" id="ARBA00023180"/>
    </source>
</evidence>
<evidence type="ECO:0000256" key="9">
    <source>
        <dbReference type="SAM" id="Phobius"/>
    </source>
</evidence>
<evidence type="ECO:0000313" key="12">
    <source>
        <dbReference type="EMBL" id="KAF2668643.1"/>
    </source>
</evidence>
<accession>A0A6A6UBE0</accession>
<keyword evidence="13" id="KW-1185">Reference proteome</keyword>
<keyword evidence="6" id="KW-0325">Glycoprotein</keyword>
<dbReference type="InterPro" id="IPR046530">
    <property type="entry name" value="BIM1-like_dom"/>
</dbReference>
<dbReference type="OrthoDB" id="2146436at2759"/>
<dbReference type="InterPro" id="IPR046936">
    <property type="entry name" value="BIM1-like"/>
</dbReference>
<keyword evidence="7" id="KW-0449">Lipoprotein</keyword>
<gene>
    <name evidence="12" type="ORF">BT63DRAFT_480035</name>
</gene>
<feature type="transmembrane region" description="Helical" evidence="9">
    <location>
        <begin position="207"/>
        <end position="228"/>
    </location>
</feature>
<dbReference type="PANTHER" id="PTHR34992">
    <property type="entry name" value="HYPHAL ANASTAMOSIS-7 PROTEIN"/>
    <property type="match status" value="1"/>
</dbReference>
<dbReference type="PANTHER" id="PTHR34992:SF1">
    <property type="entry name" value="COPPER ACQUISITION FACTOR BIM1-LIKE DOMAIN-CONTAINING PROTEIN"/>
    <property type="match status" value="1"/>
</dbReference>
<organism evidence="12 13">
    <name type="scientific">Microthyrium microscopicum</name>
    <dbReference type="NCBI Taxonomy" id="703497"/>
    <lineage>
        <taxon>Eukaryota</taxon>
        <taxon>Fungi</taxon>
        <taxon>Dikarya</taxon>
        <taxon>Ascomycota</taxon>
        <taxon>Pezizomycotina</taxon>
        <taxon>Dothideomycetes</taxon>
        <taxon>Dothideomycetes incertae sedis</taxon>
        <taxon>Microthyriales</taxon>
        <taxon>Microthyriaceae</taxon>
        <taxon>Microthyrium</taxon>
    </lineage>
</organism>
<feature type="chain" id="PRO_5025664613" description="Copper acquisition factor BIM1-like domain-containing protein" evidence="10">
    <location>
        <begin position="24"/>
        <end position="231"/>
    </location>
</feature>
<evidence type="ECO:0000256" key="7">
    <source>
        <dbReference type="ARBA" id="ARBA00023288"/>
    </source>
</evidence>
<keyword evidence="9" id="KW-0812">Transmembrane</keyword>
<keyword evidence="4 10" id="KW-0732">Signal</keyword>
<evidence type="ECO:0000256" key="3">
    <source>
        <dbReference type="ARBA" id="ARBA00022622"/>
    </source>
</evidence>
<feature type="domain" description="Copper acquisition factor BIM1-like" evidence="11">
    <location>
        <begin position="22"/>
        <end position="160"/>
    </location>
</feature>
<evidence type="ECO:0000256" key="1">
    <source>
        <dbReference type="ARBA" id="ARBA00004609"/>
    </source>
</evidence>
<keyword evidence="2" id="KW-1003">Cell membrane</keyword>
<dbReference type="AlphaFoldDB" id="A0A6A6UBE0"/>
<keyword evidence="5 9" id="KW-0472">Membrane</keyword>
<evidence type="ECO:0000256" key="2">
    <source>
        <dbReference type="ARBA" id="ARBA00022475"/>
    </source>
</evidence>
<dbReference type="GO" id="GO:0005886">
    <property type="term" value="C:plasma membrane"/>
    <property type="evidence" value="ECO:0007669"/>
    <property type="project" value="UniProtKB-SubCell"/>
</dbReference>
<dbReference type="CDD" id="cd21176">
    <property type="entry name" value="LPMO_auxiliary-like"/>
    <property type="match status" value="1"/>
</dbReference>
<feature type="region of interest" description="Disordered" evidence="8">
    <location>
        <begin position="177"/>
        <end position="197"/>
    </location>
</feature>
<keyword evidence="3" id="KW-0336">GPI-anchor</keyword>
<reference evidence="12" key="1">
    <citation type="journal article" date="2020" name="Stud. Mycol.">
        <title>101 Dothideomycetes genomes: a test case for predicting lifestyles and emergence of pathogens.</title>
        <authorList>
            <person name="Haridas S."/>
            <person name="Albert R."/>
            <person name="Binder M."/>
            <person name="Bloem J."/>
            <person name="Labutti K."/>
            <person name="Salamov A."/>
            <person name="Andreopoulos B."/>
            <person name="Baker S."/>
            <person name="Barry K."/>
            <person name="Bills G."/>
            <person name="Bluhm B."/>
            <person name="Cannon C."/>
            <person name="Castanera R."/>
            <person name="Culley D."/>
            <person name="Daum C."/>
            <person name="Ezra D."/>
            <person name="Gonzalez J."/>
            <person name="Henrissat B."/>
            <person name="Kuo A."/>
            <person name="Liang C."/>
            <person name="Lipzen A."/>
            <person name="Lutzoni F."/>
            <person name="Magnuson J."/>
            <person name="Mondo S."/>
            <person name="Nolan M."/>
            <person name="Ohm R."/>
            <person name="Pangilinan J."/>
            <person name="Park H.-J."/>
            <person name="Ramirez L."/>
            <person name="Alfaro M."/>
            <person name="Sun H."/>
            <person name="Tritt A."/>
            <person name="Yoshinaga Y."/>
            <person name="Zwiers L.-H."/>
            <person name="Turgeon B."/>
            <person name="Goodwin S."/>
            <person name="Spatafora J."/>
            <person name="Crous P."/>
            <person name="Grigoriev I."/>
        </authorList>
    </citation>
    <scope>NUCLEOTIDE SEQUENCE</scope>
    <source>
        <strain evidence="12">CBS 115976</strain>
    </source>
</reference>
<feature type="signal peptide" evidence="10">
    <location>
        <begin position="1"/>
        <end position="23"/>
    </location>
</feature>